<evidence type="ECO:0000259" key="1">
    <source>
        <dbReference type="Pfam" id="PF00561"/>
    </source>
</evidence>
<dbReference type="InterPro" id="IPR029058">
    <property type="entry name" value="AB_hydrolase_fold"/>
</dbReference>
<organism evidence="2 3">
    <name type="scientific">Pseudonocardia alaniniphila</name>
    <dbReference type="NCBI Taxonomy" id="75291"/>
    <lineage>
        <taxon>Bacteria</taxon>
        <taxon>Bacillati</taxon>
        <taxon>Actinomycetota</taxon>
        <taxon>Actinomycetes</taxon>
        <taxon>Pseudonocardiales</taxon>
        <taxon>Pseudonocardiaceae</taxon>
        <taxon>Pseudonocardia</taxon>
    </lineage>
</organism>
<evidence type="ECO:0000313" key="3">
    <source>
        <dbReference type="Proteomes" id="UP001299970"/>
    </source>
</evidence>
<accession>A0ABS9TNT7</accession>
<dbReference type="GO" id="GO:0016787">
    <property type="term" value="F:hydrolase activity"/>
    <property type="evidence" value="ECO:0007669"/>
    <property type="project" value="UniProtKB-KW"/>
</dbReference>
<feature type="domain" description="AB hydrolase-1" evidence="1">
    <location>
        <begin position="23"/>
        <end position="128"/>
    </location>
</feature>
<gene>
    <name evidence="2" type="ORF">MMF94_31265</name>
</gene>
<evidence type="ECO:0000313" key="2">
    <source>
        <dbReference type="EMBL" id="MCH6170204.1"/>
    </source>
</evidence>
<protein>
    <submittedName>
        <fullName evidence="2">Alpha/beta hydrolase</fullName>
    </submittedName>
</protein>
<keyword evidence="3" id="KW-1185">Reference proteome</keyword>
<sequence length="293" mass="31971">MPSTTIDGITTHYEVSGTGPPLLMFSPGGFNAVLGNWASHGIYRRTNLLAHLTERYTCITFDRRESGSSGGRIERVTWGHYVRQGKGLLDHLGVARAHLMGGCVGCSIAARFAVAHPDTVASMVLYSPAGGAQYRLTQHARFQQHAAFVAEHGLEQVVDRAQRSTASFSDDPCVGPWASVIRTDPAFAAAYATFDRARYQFILSGLVRTMFDRDTVPGPEPEDLLQLDVPTLVVPGQDRSHATSAARYLHECLAGSEYWDVPVADQTEETAPARVLRFLDAVRLLDTVGSLRV</sequence>
<dbReference type="InterPro" id="IPR000073">
    <property type="entry name" value="AB_hydrolase_1"/>
</dbReference>
<dbReference type="Proteomes" id="UP001299970">
    <property type="component" value="Unassembled WGS sequence"/>
</dbReference>
<dbReference type="InterPro" id="IPR050471">
    <property type="entry name" value="AB_hydrolase"/>
</dbReference>
<dbReference type="PANTHER" id="PTHR43433">
    <property type="entry name" value="HYDROLASE, ALPHA/BETA FOLD FAMILY PROTEIN"/>
    <property type="match status" value="1"/>
</dbReference>
<dbReference type="Pfam" id="PF00561">
    <property type="entry name" value="Abhydrolase_1"/>
    <property type="match status" value="1"/>
</dbReference>
<reference evidence="2 3" key="1">
    <citation type="submission" date="2022-03" db="EMBL/GenBank/DDBJ databases">
        <title>Pseudonocardia alaer sp. nov., a novel actinomycete isolated from reed forest soil.</title>
        <authorList>
            <person name="Wang L."/>
        </authorList>
    </citation>
    <scope>NUCLEOTIDE SEQUENCE [LARGE SCALE GENOMIC DNA]</scope>
    <source>
        <strain evidence="2 3">Y-16303</strain>
    </source>
</reference>
<comment type="caution">
    <text evidence="2">The sequence shown here is derived from an EMBL/GenBank/DDBJ whole genome shotgun (WGS) entry which is preliminary data.</text>
</comment>
<dbReference type="SUPFAM" id="SSF53474">
    <property type="entry name" value="alpha/beta-Hydrolases"/>
    <property type="match status" value="1"/>
</dbReference>
<proteinExistence type="predicted"/>
<keyword evidence="2" id="KW-0378">Hydrolase</keyword>
<dbReference type="RefSeq" id="WP_241041013.1">
    <property type="nucleotide sequence ID" value="NZ_BAAAJF010000049.1"/>
</dbReference>
<dbReference type="EMBL" id="JAKXMK010000030">
    <property type="protein sequence ID" value="MCH6170204.1"/>
    <property type="molecule type" value="Genomic_DNA"/>
</dbReference>
<name>A0ABS9TNT7_9PSEU</name>
<dbReference type="PANTHER" id="PTHR43433:SF5">
    <property type="entry name" value="AB HYDROLASE-1 DOMAIN-CONTAINING PROTEIN"/>
    <property type="match status" value="1"/>
</dbReference>
<dbReference type="Gene3D" id="3.40.50.1820">
    <property type="entry name" value="alpha/beta hydrolase"/>
    <property type="match status" value="1"/>
</dbReference>